<organism evidence="1 2">
    <name type="scientific">Populus alba x Populus x berolinensis</name>
    <dbReference type="NCBI Taxonomy" id="444605"/>
    <lineage>
        <taxon>Eukaryota</taxon>
        <taxon>Viridiplantae</taxon>
        <taxon>Streptophyta</taxon>
        <taxon>Embryophyta</taxon>
        <taxon>Tracheophyta</taxon>
        <taxon>Spermatophyta</taxon>
        <taxon>Magnoliopsida</taxon>
        <taxon>eudicotyledons</taxon>
        <taxon>Gunneridae</taxon>
        <taxon>Pentapetalae</taxon>
        <taxon>rosids</taxon>
        <taxon>fabids</taxon>
        <taxon>Malpighiales</taxon>
        <taxon>Salicaceae</taxon>
        <taxon>Saliceae</taxon>
        <taxon>Populus</taxon>
    </lineage>
</organism>
<gene>
    <name evidence="1" type="ORF">NC653_036256</name>
</gene>
<accession>A0AAD6LJS7</accession>
<sequence length="208" mass="23025">MNKSEIFTRKVDRWDLRARVTWEISGAFDIPKCASVCYGIIDGQASATVHIQNSFTELASRRINAAVYFCNHLIVTTELLRKHRSVKHSLQLIYTMSLSLCKGFNSIKNPLFKLSVSSRISIHGGVCEVFGLFKGVPDPVGSDSSKVVMDALPKEVPRFSIVHENAEASGKAFMMDFVVASNYSSSASLLNKFLTVAMIKLPSTLIYP</sequence>
<evidence type="ECO:0000313" key="2">
    <source>
        <dbReference type="Proteomes" id="UP001164929"/>
    </source>
</evidence>
<protein>
    <submittedName>
        <fullName evidence="1">Uncharacterized protein</fullName>
    </submittedName>
</protein>
<name>A0AAD6LJS7_9ROSI</name>
<dbReference type="Proteomes" id="UP001164929">
    <property type="component" value="Chromosome 16"/>
</dbReference>
<proteinExistence type="predicted"/>
<dbReference type="EMBL" id="JAQIZT010000016">
    <property type="protein sequence ID" value="KAJ6968251.1"/>
    <property type="molecule type" value="Genomic_DNA"/>
</dbReference>
<evidence type="ECO:0000313" key="1">
    <source>
        <dbReference type="EMBL" id="KAJ6968251.1"/>
    </source>
</evidence>
<keyword evidence="2" id="KW-1185">Reference proteome</keyword>
<comment type="caution">
    <text evidence="1">The sequence shown here is derived from an EMBL/GenBank/DDBJ whole genome shotgun (WGS) entry which is preliminary data.</text>
</comment>
<dbReference type="AlphaFoldDB" id="A0AAD6LJS7"/>
<reference evidence="1 2" key="1">
    <citation type="journal article" date="2023" name="Mol. Ecol. Resour.">
        <title>Chromosome-level genome assembly of a triploid poplar Populus alba 'Berolinensis'.</title>
        <authorList>
            <person name="Chen S."/>
            <person name="Yu Y."/>
            <person name="Wang X."/>
            <person name="Wang S."/>
            <person name="Zhang T."/>
            <person name="Zhou Y."/>
            <person name="He R."/>
            <person name="Meng N."/>
            <person name="Wang Y."/>
            <person name="Liu W."/>
            <person name="Liu Z."/>
            <person name="Liu J."/>
            <person name="Guo Q."/>
            <person name="Huang H."/>
            <person name="Sederoff R.R."/>
            <person name="Wang G."/>
            <person name="Qu G."/>
            <person name="Chen S."/>
        </authorList>
    </citation>
    <scope>NUCLEOTIDE SEQUENCE [LARGE SCALE GENOMIC DNA]</scope>
    <source>
        <strain evidence="1">SC-2020</strain>
    </source>
</reference>